<accession>A0A392P1J6</accession>
<protein>
    <submittedName>
        <fullName evidence="1">Uncharacterized protein</fullName>
    </submittedName>
</protein>
<dbReference type="Proteomes" id="UP000265520">
    <property type="component" value="Unassembled WGS sequence"/>
</dbReference>
<evidence type="ECO:0000313" key="1">
    <source>
        <dbReference type="EMBL" id="MCI05299.1"/>
    </source>
</evidence>
<dbReference type="EMBL" id="LXQA010058230">
    <property type="protein sequence ID" value="MCI05299.1"/>
    <property type="molecule type" value="Genomic_DNA"/>
</dbReference>
<keyword evidence="2" id="KW-1185">Reference proteome</keyword>
<feature type="non-terminal residue" evidence="1">
    <location>
        <position position="1"/>
    </location>
</feature>
<sequence length="32" mass="3189">GVAAPRAGFAFRAVGFLVPTPRAGSSCAARRA</sequence>
<reference evidence="1 2" key="1">
    <citation type="journal article" date="2018" name="Front. Plant Sci.">
        <title>Red Clover (Trifolium pratense) and Zigzag Clover (T. medium) - A Picture of Genomic Similarities and Differences.</title>
        <authorList>
            <person name="Dluhosova J."/>
            <person name="Istvanek J."/>
            <person name="Nedelnik J."/>
            <person name="Repkova J."/>
        </authorList>
    </citation>
    <scope>NUCLEOTIDE SEQUENCE [LARGE SCALE GENOMIC DNA]</scope>
    <source>
        <strain evidence="2">cv. 10/8</strain>
        <tissue evidence="1">Leaf</tissue>
    </source>
</reference>
<comment type="caution">
    <text evidence="1">The sequence shown here is derived from an EMBL/GenBank/DDBJ whole genome shotgun (WGS) entry which is preliminary data.</text>
</comment>
<dbReference type="AlphaFoldDB" id="A0A392P1J6"/>
<evidence type="ECO:0000313" key="2">
    <source>
        <dbReference type="Proteomes" id="UP000265520"/>
    </source>
</evidence>
<name>A0A392P1J6_9FABA</name>
<proteinExistence type="predicted"/>
<organism evidence="1 2">
    <name type="scientific">Trifolium medium</name>
    <dbReference type="NCBI Taxonomy" id="97028"/>
    <lineage>
        <taxon>Eukaryota</taxon>
        <taxon>Viridiplantae</taxon>
        <taxon>Streptophyta</taxon>
        <taxon>Embryophyta</taxon>
        <taxon>Tracheophyta</taxon>
        <taxon>Spermatophyta</taxon>
        <taxon>Magnoliopsida</taxon>
        <taxon>eudicotyledons</taxon>
        <taxon>Gunneridae</taxon>
        <taxon>Pentapetalae</taxon>
        <taxon>rosids</taxon>
        <taxon>fabids</taxon>
        <taxon>Fabales</taxon>
        <taxon>Fabaceae</taxon>
        <taxon>Papilionoideae</taxon>
        <taxon>50 kb inversion clade</taxon>
        <taxon>NPAAA clade</taxon>
        <taxon>Hologalegina</taxon>
        <taxon>IRL clade</taxon>
        <taxon>Trifolieae</taxon>
        <taxon>Trifolium</taxon>
    </lineage>
</organism>